<reference evidence="2" key="1">
    <citation type="submission" date="2016-06" db="EMBL/GenBank/DDBJ databases">
        <title>Draft Genome sequence of the fungus Inonotus baumii.</title>
        <authorList>
            <person name="Zhu H."/>
            <person name="Lin W."/>
        </authorList>
    </citation>
    <scope>NUCLEOTIDE SEQUENCE</scope>
    <source>
        <strain evidence="2">821</strain>
    </source>
</reference>
<name>A0A9Q5HY18_SANBA</name>
<feature type="compositionally biased region" description="Low complexity" evidence="1">
    <location>
        <begin position="134"/>
        <end position="165"/>
    </location>
</feature>
<gene>
    <name evidence="2" type="ORF">A7U60_g4748</name>
</gene>
<proteinExistence type="predicted"/>
<accession>A0A9Q5HY18</accession>
<feature type="compositionally biased region" description="Polar residues" evidence="1">
    <location>
        <begin position="116"/>
        <end position="131"/>
    </location>
</feature>
<evidence type="ECO:0000313" key="3">
    <source>
        <dbReference type="Proteomes" id="UP000757232"/>
    </source>
</evidence>
<evidence type="ECO:0000256" key="1">
    <source>
        <dbReference type="SAM" id="MobiDB-lite"/>
    </source>
</evidence>
<protein>
    <submittedName>
        <fullName evidence="2">Uncharacterized protein</fullName>
    </submittedName>
</protein>
<organism evidence="2 3">
    <name type="scientific">Sanghuangporus baumii</name>
    <name type="common">Phellinus baumii</name>
    <dbReference type="NCBI Taxonomy" id="108892"/>
    <lineage>
        <taxon>Eukaryota</taxon>
        <taxon>Fungi</taxon>
        <taxon>Dikarya</taxon>
        <taxon>Basidiomycota</taxon>
        <taxon>Agaricomycotina</taxon>
        <taxon>Agaricomycetes</taxon>
        <taxon>Hymenochaetales</taxon>
        <taxon>Hymenochaetaceae</taxon>
        <taxon>Sanghuangporus</taxon>
    </lineage>
</organism>
<dbReference type="AlphaFoldDB" id="A0A9Q5HY18"/>
<comment type="caution">
    <text evidence="2">The sequence shown here is derived from an EMBL/GenBank/DDBJ whole genome shotgun (WGS) entry which is preliminary data.</text>
</comment>
<sequence length="312" mass="34077">MRSQRIVHVVQIEDNKDVSIVTISEDGCTGETQEIVDFCITDTENKEECEVHVTDDSDKPAEDEPIVFDVDLDDGDVQQLTKCDCEEHNQTTQSRRASLFSDDEFEPIRMKLPKRTPQSLRLSNHKVTSPKKTAFSSPASPVSPPVSEASDASSRASSLDSPNPSLDASPTLYAPSHAPYTSGSSTTLYSVASAASSATYVDSSSYQKHGGRAFCAYEKEAGSPKLVDVVTPDNVTGTRGLVDLRVYGYSFGWSRFAGRSDAAHGLRPEEAAELEIFLSKGPNAFPNRESPTRSPKKSAFEKKLFEVLKLIK</sequence>
<evidence type="ECO:0000313" key="2">
    <source>
        <dbReference type="EMBL" id="OCB88120.1"/>
    </source>
</evidence>
<dbReference type="OrthoDB" id="10613169at2759"/>
<dbReference type="Proteomes" id="UP000757232">
    <property type="component" value="Unassembled WGS sequence"/>
</dbReference>
<feature type="region of interest" description="Disordered" evidence="1">
    <location>
        <begin position="87"/>
        <end position="172"/>
    </location>
</feature>
<dbReference type="EMBL" id="LNZH02000184">
    <property type="protein sequence ID" value="OCB88120.1"/>
    <property type="molecule type" value="Genomic_DNA"/>
</dbReference>
<keyword evidence="3" id="KW-1185">Reference proteome</keyword>